<dbReference type="EC" id="3.1.2.12" evidence="2 7"/>
<dbReference type="AlphaFoldDB" id="A0A448YP81"/>
<dbReference type="GO" id="GO:0052689">
    <property type="term" value="F:carboxylic ester hydrolase activity"/>
    <property type="evidence" value="ECO:0007669"/>
    <property type="project" value="UniProtKB-KW"/>
</dbReference>
<dbReference type="InParanoid" id="A0A448YP81"/>
<dbReference type="NCBIfam" id="TIGR02821">
    <property type="entry name" value="fghA_ester_D"/>
    <property type="match status" value="1"/>
</dbReference>
<dbReference type="InterPro" id="IPR029058">
    <property type="entry name" value="AB_hydrolase_fold"/>
</dbReference>
<evidence type="ECO:0000256" key="1">
    <source>
        <dbReference type="ARBA" id="ARBA00005622"/>
    </source>
</evidence>
<dbReference type="PANTHER" id="PTHR10061:SF0">
    <property type="entry name" value="S-FORMYLGLUTATHIONE HYDROLASE"/>
    <property type="match status" value="1"/>
</dbReference>
<dbReference type="InterPro" id="IPR000801">
    <property type="entry name" value="Esterase-like"/>
</dbReference>
<gene>
    <name evidence="8" type="ORF">BRENAR_LOCUS3389</name>
</gene>
<accession>A0A448YP81</accession>
<evidence type="ECO:0000256" key="5">
    <source>
        <dbReference type="ARBA" id="ARBA00022801"/>
    </source>
</evidence>
<comment type="catalytic activity">
    <reaction evidence="7">
        <text>S-formylglutathione + H2O = formate + glutathione + H(+)</text>
        <dbReference type="Rhea" id="RHEA:14961"/>
        <dbReference type="ChEBI" id="CHEBI:15377"/>
        <dbReference type="ChEBI" id="CHEBI:15378"/>
        <dbReference type="ChEBI" id="CHEBI:15740"/>
        <dbReference type="ChEBI" id="CHEBI:57688"/>
        <dbReference type="ChEBI" id="CHEBI:57925"/>
        <dbReference type="EC" id="3.1.2.12"/>
    </reaction>
</comment>
<sequence>MAVNLYLPHQYFTQDSKKIPVLVYLSGLTCTPNNASEKAFFQPYANQYGFAVLFPDTSPRGAGVKGEDDSWDFGTGAAFYLDATEDPWSHNYRMYSYILDDLIPQIGSSFTKLDTSNMSITGHSMGGYGALMFYLRNPTTFRSCSAFAPIANPSNCPWGEKCLGSYLGADRSKWAQYDPSDLVKTFTGDRKPILIHQGTSDGFYKEHQLQPENLVKAAEDSPLKGLIDLHLVEGYDHSYYFIASFVKDHCEFHAKYLGLSG</sequence>
<feature type="active site" description="Charge relay system" evidence="6">
    <location>
        <position position="237"/>
    </location>
</feature>
<dbReference type="FunFam" id="3.40.50.1820:FF:000002">
    <property type="entry name" value="S-formylglutathione hydrolase"/>
    <property type="match status" value="1"/>
</dbReference>
<dbReference type="PANTHER" id="PTHR10061">
    <property type="entry name" value="S-FORMYLGLUTATHIONE HYDROLASE"/>
    <property type="match status" value="1"/>
</dbReference>
<dbReference type="GO" id="GO:0046294">
    <property type="term" value="P:formaldehyde catabolic process"/>
    <property type="evidence" value="ECO:0007669"/>
    <property type="project" value="InterPro"/>
</dbReference>
<name>A0A448YP81_BRENA</name>
<comment type="subcellular location">
    <subcellularLocation>
        <location evidence="7">Cytoplasm</location>
    </subcellularLocation>
</comment>
<dbReference type="SUPFAM" id="SSF53474">
    <property type="entry name" value="alpha/beta-Hydrolases"/>
    <property type="match status" value="1"/>
</dbReference>
<dbReference type="FunCoup" id="A0A448YP81">
    <property type="interactions" value="695"/>
</dbReference>
<dbReference type="GO" id="GO:0018738">
    <property type="term" value="F:S-formylglutathione hydrolase activity"/>
    <property type="evidence" value="ECO:0007669"/>
    <property type="project" value="UniProtKB-EC"/>
</dbReference>
<dbReference type="Gene3D" id="3.40.50.1820">
    <property type="entry name" value="alpha/beta hydrolase"/>
    <property type="match status" value="1"/>
</dbReference>
<reference evidence="8 9" key="1">
    <citation type="submission" date="2018-12" db="EMBL/GenBank/DDBJ databases">
        <authorList>
            <person name="Tiukova I."/>
            <person name="Dainat J."/>
        </authorList>
    </citation>
    <scope>NUCLEOTIDE SEQUENCE [LARGE SCALE GENOMIC DNA]</scope>
</reference>
<evidence type="ECO:0000256" key="4">
    <source>
        <dbReference type="ARBA" id="ARBA00022487"/>
    </source>
</evidence>
<evidence type="ECO:0000256" key="2">
    <source>
        <dbReference type="ARBA" id="ARBA00012479"/>
    </source>
</evidence>
<evidence type="ECO:0000256" key="6">
    <source>
        <dbReference type="PIRSR" id="PIRSR614186-1"/>
    </source>
</evidence>
<dbReference type="OrthoDB" id="420518at2759"/>
<dbReference type="EMBL" id="CAACVR010000023">
    <property type="protein sequence ID" value="VEU22658.1"/>
    <property type="molecule type" value="Genomic_DNA"/>
</dbReference>
<feature type="active site" description="Charge relay system" evidence="6">
    <location>
        <position position="201"/>
    </location>
</feature>
<protein>
    <recommendedName>
        <fullName evidence="3 7">S-formylglutathione hydrolase</fullName>
        <ecNumber evidence="2 7">3.1.2.12</ecNumber>
    </recommendedName>
</protein>
<evidence type="ECO:0000313" key="8">
    <source>
        <dbReference type="EMBL" id="VEU22658.1"/>
    </source>
</evidence>
<keyword evidence="7" id="KW-0963">Cytoplasm</keyword>
<keyword evidence="5 7" id="KW-0378">Hydrolase</keyword>
<organism evidence="8 9">
    <name type="scientific">Brettanomyces naardenensis</name>
    <name type="common">Yeast</name>
    <dbReference type="NCBI Taxonomy" id="13370"/>
    <lineage>
        <taxon>Eukaryota</taxon>
        <taxon>Fungi</taxon>
        <taxon>Dikarya</taxon>
        <taxon>Ascomycota</taxon>
        <taxon>Saccharomycotina</taxon>
        <taxon>Pichiomycetes</taxon>
        <taxon>Pichiales</taxon>
        <taxon>Pichiaceae</taxon>
        <taxon>Brettanomyces</taxon>
    </lineage>
</organism>
<keyword evidence="9" id="KW-1185">Reference proteome</keyword>
<dbReference type="InterPro" id="IPR014186">
    <property type="entry name" value="S-formylglutathione_hydrol"/>
</dbReference>
<keyword evidence="4 7" id="KW-0719">Serine esterase</keyword>
<comment type="function">
    <text evidence="7">Serine hydrolase involved in the detoxification of formaldehyde.</text>
</comment>
<evidence type="ECO:0000256" key="3">
    <source>
        <dbReference type="ARBA" id="ARBA00016774"/>
    </source>
</evidence>
<dbReference type="Proteomes" id="UP000290900">
    <property type="component" value="Unassembled WGS sequence"/>
</dbReference>
<feature type="active site" description="Charge relay system" evidence="6">
    <location>
        <position position="124"/>
    </location>
</feature>
<evidence type="ECO:0000256" key="7">
    <source>
        <dbReference type="RuleBase" id="RU363068"/>
    </source>
</evidence>
<evidence type="ECO:0000313" key="9">
    <source>
        <dbReference type="Proteomes" id="UP000290900"/>
    </source>
</evidence>
<proteinExistence type="inferred from homology"/>
<dbReference type="STRING" id="13370.A0A448YP81"/>
<dbReference type="GO" id="GO:0005829">
    <property type="term" value="C:cytosol"/>
    <property type="evidence" value="ECO:0007669"/>
    <property type="project" value="TreeGrafter"/>
</dbReference>
<dbReference type="Pfam" id="PF00756">
    <property type="entry name" value="Esterase"/>
    <property type="match status" value="1"/>
</dbReference>
<comment type="similarity">
    <text evidence="1 7">Belongs to the esterase D family.</text>
</comment>